<sequence length="124" mass="12899">MKSLGPAAGKTIAIIGDASFLPDDVRQALVARQAVVIGPLAVSSAMQSLSGRFLVCDAAIVDVTVSDEAMLSMSNCLEARGIPFVFAHERHTRAPAGGFILSSRASHIDAMIAALFGSGTAYRH</sequence>
<evidence type="ECO:0000313" key="2">
    <source>
        <dbReference type="Proteomes" id="UP000183050"/>
    </source>
</evidence>
<dbReference type="Proteomes" id="UP000183050">
    <property type="component" value="Plasmid unnamed1"/>
</dbReference>
<name>A0A1L3ZIF1_RHILE</name>
<evidence type="ECO:0000313" key="1">
    <source>
        <dbReference type="EMBL" id="API55434.1"/>
    </source>
</evidence>
<proteinExistence type="predicted"/>
<dbReference type="AlphaFoldDB" id="A0A1L3ZIF1"/>
<protein>
    <submittedName>
        <fullName evidence="1">Uncharacterized protein</fullName>
    </submittedName>
</protein>
<accession>A0A1L3ZIF1</accession>
<organism evidence="1 2">
    <name type="scientific">Rhizobium leguminosarum</name>
    <dbReference type="NCBI Taxonomy" id="384"/>
    <lineage>
        <taxon>Bacteria</taxon>
        <taxon>Pseudomonadati</taxon>
        <taxon>Pseudomonadota</taxon>
        <taxon>Alphaproteobacteria</taxon>
        <taxon>Hyphomicrobiales</taxon>
        <taxon>Rhizobiaceae</taxon>
        <taxon>Rhizobium/Agrobacterium group</taxon>
        <taxon>Rhizobium</taxon>
    </lineage>
</organism>
<reference evidence="1 2" key="1">
    <citation type="submission" date="2016-11" db="EMBL/GenBank/DDBJ databases">
        <title>Rhizobium leguminosarum bv. viciae strain Vaf12 isolated from Vavilovia formosa root nodules from Russia, Dagestan.</title>
        <authorList>
            <person name="Kimeklis A."/>
        </authorList>
    </citation>
    <scope>NUCLEOTIDE SEQUENCE [LARGE SCALE GENOMIC DNA]</scope>
    <source>
        <strain evidence="1 2">Vaf-108</strain>
        <plasmid evidence="2">Plasmid unnamed1</plasmid>
    </source>
</reference>
<gene>
    <name evidence="1" type="ORF">BMW22_28470</name>
</gene>
<keyword evidence="1" id="KW-0614">Plasmid</keyword>
<dbReference type="EMBL" id="CP018229">
    <property type="protein sequence ID" value="API55434.1"/>
    <property type="molecule type" value="Genomic_DNA"/>
</dbReference>
<geneLocation type="plasmid" evidence="1">
    <name>unnamed1</name>
</geneLocation>
<dbReference type="Gene3D" id="3.40.50.2300">
    <property type="match status" value="1"/>
</dbReference>